<evidence type="ECO:0000256" key="1">
    <source>
        <dbReference type="ARBA" id="ARBA00023002"/>
    </source>
</evidence>
<comment type="caution">
    <text evidence="3">The sequence shown here is derived from an EMBL/GenBank/DDBJ whole genome shotgun (WGS) entry which is preliminary data.</text>
</comment>
<proteinExistence type="predicted"/>
<evidence type="ECO:0000313" key="4">
    <source>
        <dbReference type="Proteomes" id="UP001149074"/>
    </source>
</evidence>
<sequence length="88" mass="10351">MGKEESDKLIRELFNVIEKPQHRVTVDRKDETDMTILDNSSVMHRATGRAYEGKYRRDMRYETHDCEVYEQYKVRAGGDGADWRVGLP</sequence>
<name>A0A9W9G256_9EURO</name>
<dbReference type="Gene3D" id="3.60.130.10">
    <property type="entry name" value="Clavaminate synthase-like"/>
    <property type="match status" value="1"/>
</dbReference>
<reference evidence="3" key="1">
    <citation type="submission" date="2022-11" db="EMBL/GenBank/DDBJ databases">
        <authorList>
            <person name="Petersen C."/>
        </authorList>
    </citation>
    <scope>NUCLEOTIDE SEQUENCE</scope>
    <source>
        <strain evidence="3">IBT 30761</strain>
    </source>
</reference>
<keyword evidence="1" id="KW-0560">Oxidoreductase</keyword>
<keyword evidence="4" id="KW-1185">Reference proteome</keyword>
<protein>
    <recommendedName>
        <fullName evidence="2">TauD/TfdA-like domain-containing protein</fullName>
    </recommendedName>
</protein>
<dbReference type="Pfam" id="PF02668">
    <property type="entry name" value="TauD"/>
    <property type="match status" value="1"/>
</dbReference>
<dbReference type="InterPro" id="IPR042098">
    <property type="entry name" value="TauD-like_sf"/>
</dbReference>
<organism evidence="3 4">
    <name type="scientific">Penicillium argentinense</name>
    <dbReference type="NCBI Taxonomy" id="1131581"/>
    <lineage>
        <taxon>Eukaryota</taxon>
        <taxon>Fungi</taxon>
        <taxon>Dikarya</taxon>
        <taxon>Ascomycota</taxon>
        <taxon>Pezizomycotina</taxon>
        <taxon>Eurotiomycetes</taxon>
        <taxon>Eurotiomycetidae</taxon>
        <taxon>Eurotiales</taxon>
        <taxon>Aspergillaceae</taxon>
        <taxon>Penicillium</taxon>
    </lineage>
</organism>
<reference evidence="3" key="2">
    <citation type="journal article" date="2023" name="IMA Fungus">
        <title>Comparative genomic study of the Penicillium genus elucidates a diverse pangenome and 15 lateral gene transfer events.</title>
        <authorList>
            <person name="Petersen C."/>
            <person name="Sorensen T."/>
            <person name="Nielsen M.R."/>
            <person name="Sondergaard T.E."/>
            <person name="Sorensen J.L."/>
            <person name="Fitzpatrick D.A."/>
            <person name="Frisvad J.C."/>
            <person name="Nielsen K.L."/>
        </authorList>
    </citation>
    <scope>NUCLEOTIDE SEQUENCE</scope>
    <source>
        <strain evidence="3">IBT 30761</strain>
    </source>
</reference>
<evidence type="ECO:0000313" key="3">
    <source>
        <dbReference type="EMBL" id="KAJ5110616.1"/>
    </source>
</evidence>
<dbReference type="Proteomes" id="UP001149074">
    <property type="component" value="Unassembled WGS sequence"/>
</dbReference>
<dbReference type="GO" id="GO:0016491">
    <property type="term" value="F:oxidoreductase activity"/>
    <property type="evidence" value="ECO:0007669"/>
    <property type="project" value="UniProtKB-KW"/>
</dbReference>
<feature type="domain" description="TauD/TfdA-like" evidence="2">
    <location>
        <begin position="1"/>
        <end position="60"/>
    </location>
</feature>
<accession>A0A9W9G256</accession>
<dbReference type="GeneID" id="81352624"/>
<dbReference type="SUPFAM" id="SSF51197">
    <property type="entry name" value="Clavaminate synthase-like"/>
    <property type="match status" value="1"/>
</dbReference>
<dbReference type="InterPro" id="IPR003819">
    <property type="entry name" value="TauD/TfdA-like"/>
</dbReference>
<evidence type="ECO:0000259" key="2">
    <source>
        <dbReference type="Pfam" id="PF02668"/>
    </source>
</evidence>
<dbReference type="EMBL" id="JAPQKI010000002">
    <property type="protein sequence ID" value="KAJ5110616.1"/>
    <property type="molecule type" value="Genomic_DNA"/>
</dbReference>
<gene>
    <name evidence="3" type="ORF">N7532_001151</name>
</gene>
<dbReference type="RefSeq" id="XP_056478686.1">
    <property type="nucleotide sequence ID" value="XM_056613645.1"/>
</dbReference>
<dbReference type="AlphaFoldDB" id="A0A9W9G256"/>